<dbReference type="RefSeq" id="WP_109430580.1">
    <property type="nucleotide sequence ID" value="NZ_MPDK01000010.1"/>
</dbReference>
<dbReference type="AlphaFoldDB" id="A0A2U3D8P0"/>
<reference evidence="3 4" key="1">
    <citation type="submission" date="2016-11" db="EMBL/GenBank/DDBJ databases">
        <title>Comparative genomics of Acidibacillus ferroxidans species.</title>
        <authorList>
            <person name="Oliveira G."/>
            <person name="Nunes G."/>
            <person name="Oliveira R."/>
            <person name="Araujo F."/>
            <person name="Salim A."/>
            <person name="Scholte L."/>
            <person name="Morais D."/>
            <person name="Nancucheo I."/>
            <person name="Johnson D.B."/>
            <person name="Grail B."/>
            <person name="Bittencourt J."/>
            <person name="Valadares R."/>
        </authorList>
    </citation>
    <scope>NUCLEOTIDE SEQUENCE [LARGE SCALE GENOMIC DNA]</scope>
    <source>
        <strain evidence="3 4">Y002</strain>
    </source>
</reference>
<feature type="transmembrane region" description="Helical" evidence="2">
    <location>
        <begin position="230"/>
        <end position="249"/>
    </location>
</feature>
<keyword evidence="2" id="KW-0812">Transmembrane</keyword>
<name>A0A2U3D8P0_SULT2</name>
<feature type="transmembrane region" description="Helical" evidence="2">
    <location>
        <begin position="83"/>
        <end position="101"/>
    </location>
</feature>
<evidence type="ECO:0000256" key="2">
    <source>
        <dbReference type="SAM" id="Phobius"/>
    </source>
</evidence>
<feature type="region of interest" description="Disordered" evidence="1">
    <location>
        <begin position="402"/>
        <end position="421"/>
    </location>
</feature>
<feature type="transmembrane region" description="Helical" evidence="2">
    <location>
        <begin position="12"/>
        <end position="34"/>
    </location>
</feature>
<accession>A0A2U3D8P0</accession>
<sequence length="421" mass="47186">MVVALWQQLSDGYMRLLMEPWIYFLLLAVVWLQYRRAERMERASFGVKVNFASLEWAISAVYGLLAGIVASSLFALLHIQVSAGEILAVWVLIFVLMWVDVRLTCTAYVGPLLILGSFILQWFVMRAGSQSIPWIRSLLNTPEHFSSLLLMTGILHVFEGVLVFLAGWRGASPLFVESRRGQIIGAFALQKFWPLPLVVGVGMGVAIPFPVLIGFSTFTIGYIPKTAARVAALPLILYGLLVTMGAFFARGHSVWILWVALFTLVAHEAIYQMIRRKEMHASALFVRPARGVRVLATLLRSPARMMGLQPGDTMIRVGGMSVNSAYDIHFALDQNPAYAKIEVVDLRGETRFLGTPVFENDPHQLGVIMVPDEHAREYAEIYPFSVGRWLFEWWRRKRSIGQKKSATMSERPNQGNSAPGS</sequence>
<dbReference type="Gene3D" id="2.30.42.10">
    <property type="match status" value="1"/>
</dbReference>
<comment type="caution">
    <text evidence="3">The sequence shown here is derived from an EMBL/GenBank/DDBJ whole genome shotgun (WGS) entry which is preliminary data.</text>
</comment>
<evidence type="ECO:0000313" key="3">
    <source>
        <dbReference type="EMBL" id="PWI57642.1"/>
    </source>
</evidence>
<feature type="transmembrane region" description="Helical" evidence="2">
    <location>
        <begin position="54"/>
        <end position="76"/>
    </location>
</feature>
<proteinExistence type="predicted"/>
<organism evidence="3 4">
    <name type="scientific">Sulfoacidibacillus thermotolerans</name>
    <name type="common">Acidibacillus sulfuroxidans</name>
    <dbReference type="NCBI Taxonomy" id="1765684"/>
    <lineage>
        <taxon>Bacteria</taxon>
        <taxon>Bacillati</taxon>
        <taxon>Bacillota</taxon>
        <taxon>Bacilli</taxon>
        <taxon>Bacillales</taxon>
        <taxon>Alicyclobacillaceae</taxon>
        <taxon>Sulfoacidibacillus</taxon>
    </lineage>
</organism>
<keyword evidence="2" id="KW-1133">Transmembrane helix</keyword>
<evidence type="ECO:0000256" key="1">
    <source>
        <dbReference type="SAM" id="MobiDB-lite"/>
    </source>
</evidence>
<dbReference type="EMBL" id="MPDK01000010">
    <property type="protein sequence ID" value="PWI57642.1"/>
    <property type="molecule type" value="Genomic_DNA"/>
</dbReference>
<dbReference type="Proteomes" id="UP000245380">
    <property type="component" value="Unassembled WGS sequence"/>
</dbReference>
<feature type="transmembrane region" description="Helical" evidence="2">
    <location>
        <begin position="145"/>
        <end position="168"/>
    </location>
</feature>
<evidence type="ECO:0000313" key="4">
    <source>
        <dbReference type="Proteomes" id="UP000245380"/>
    </source>
</evidence>
<gene>
    <name evidence="3" type="ORF">BM613_07570</name>
</gene>
<feature type="transmembrane region" description="Helical" evidence="2">
    <location>
        <begin position="107"/>
        <end position="124"/>
    </location>
</feature>
<keyword evidence="2" id="KW-0472">Membrane</keyword>
<dbReference type="InterPro" id="IPR036034">
    <property type="entry name" value="PDZ_sf"/>
</dbReference>
<feature type="transmembrane region" description="Helical" evidence="2">
    <location>
        <begin position="255"/>
        <end position="274"/>
    </location>
</feature>
<dbReference type="OrthoDB" id="198399at2"/>
<feature type="transmembrane region" description="Helical" evidence="2">
    <location>
        <begin position="197"/>
        <end position="223"/>
    </location>
</feature>
<keyword evidence="4" id="KW-1185">Reference proteome</keyword>
<dbReference type="SUPFAM" id="SSF50156">
    <property type="entry name" value="PDZ domain-like"/>
    <property type="match status" value="1"/>
</dbReference>
<protein>
    <recommendedName>
        <fullName evidence="5">PDZ domain-containing protein</fullName>
    </recommendedName>
</protein>
<evidence type="ECO:0008006" key="5">
    <source>
        <dbReference type="Google" id="ProtNLM"/>
    </source>
</evidence>